<feature type="compositionally biased region" description="Basic and acidic residues" evidence="1">
    <location>
        <begin position="369"/>
        <end position="403"/>
    </location>
</feature>
<dbReference type="AlphaFoldDB" id="A0AAV7ILK7"/>
<feature type="region of interest" description="Disordered" evidence="1">
    <location>
        <begin position="172"/>
        <end position="280"/>
    </location>
</feature>
<evidence type="ECO:0000256" key="1">
    <source>
        <dbReference type="SAM" id="MobiDB-lite"/>
    </source>
</evidence>
<keyword evidence="3" id="KW-1185">Reference proteome</keyword>
<accession>A0AAV7ILK7</accession>
<name>A0AAV7ILK7_COTGL</name>
<evidence type="ECO:0000313" key="2">
    <source>
        <dbReference type="EMBL" id="KAH0554037.1"/>
    </source>
</evidence>
<reference evidence="2 3" key="1">
    <citation type="journal article" date="2021" name="J. Hered.">
        <title>A chromosome-level genome assembly of the parasitoid wasp, Cotesia glomerata (Hymenoptera: Braconidae).</title>
        <authorList>
            <person name="Pinto B.J."/>
            <person name="Weis J.J."/>
            <person name="Gamble T."/>
            <person name="Ode P.J."/>
            <person name="Paul R."/>
            <person name="Zaspel J.M."/>
        </authorList>
    </citation>
    <scope>NUCLEOTIDE SEQUENCE [LARGE SCALE GENOMIC DNA]</scope>
    <source>
        <strain evidence="2">CgM1</strain>
    </source>
</reference>
<gene>
    <name evidence="2" type="ORF">KQX54_007173</name>
</gene>
<feature type="compositionally biased region" description="Acidic residues" evidence="1">
    <location>
        <begin position="265"/>
        <end position="279"/>
    </location>
</feature>
<dbReference type="Pfam" id="PF16091">
    <property type="entry name" value="DUF4820"/>
    <property type="match status" value="1"/>
</dbReference>
<dbReference type="Proteomes" id="UP000826195">
    <property type="component" value="Unassembled WGS sequence"/>
</dbReference>
<evidence type="ECO:0000313" key="3">
    <source>
        <dbReference type="Proteomes" id="UP000826195"/>
    </source>
</evidence>
<protein>
    <submittedName>
        <fullName evidence="2">Uncharacterized protein</fullName>
    </submittedName>
</protein>
<dbReference type="InterPro" id="IPR032150">
    <property type="entry name" value="DUF4820"/>
</dbReference>
<feature type="compositionally biased region" description="Low complexity" evidence="1">
    <location>
        <begin position="187"/>
        <end position="200"/>
    </location>
</feature>
<dbReference type="EMBL" id="JAHXZJ010001119">
    <property type="protein sequence ID" value="KAH0554037.1"/>
    <property type="molecule type" value="Genomic_DNA"/>
</dbReference>
<proteinExistence type="predicted"/>
<comment type="caution">
    <text evidence="2">The sequence shown here is derived from an EMBL/GenBank/DDBJ whole genome shotgun (WGS) entry which is preliminary data.</text>
</comment>
<sequence>MSLWSFSILKMAESVGDAMAWSLDKISHLTIGQLLIRFIDRSLNIVEKTAQWSLPYSEVIAEEDGKSFKTIELVRPLPWIFFLPSLVVLRSFRLTWNIGAWIFGYPQIQPVDIVKSLQKTRRRLRVIRLNGGKRMRKIKPNLRDRSLRINEAKRSLLKSIQITLSSLSCLDAGKMKSSPSPTRVRLNTNNETEPTPVTEPLIVGVDGDPKRKFSEVSSDYSQSSDESDAEYELFKSRIDSNASEYPSEDDDNSFKIQVDNSGELDGSDDEIPDEDEQETQAEVAELLKDVDSIKNIVDDFKPDSQQHLMMQQYETFLEKKRLNGNEHLIKKYSEESQDYYSPKSTEDGDTAFYSPLSSKSSSPEPIDNDNDRHLFGPNKNDDTTTKVDEKPIKSCDQIHDNHIRSSAITISTSPKPIITHGKVYRRKKSTGYQGRSSNERGKKK</sequence>
<feature type="region of interest" description="Disordered" evidence="1">
    <location>
        <begin position="333"/>
        <end position="444"/>
    </location>
</feature>
<feature type="compositionally biased region" description="Low complexity" evidence="1">
    <location>
        <begin position="405"/>
        <end position="419"/>
    </location>
</feature>
<feature type="compositionally biased region" description="Low complexity" evidence="1">
    <location>
        <begin position="354"/>
        <end position="365"/>
    </location>
</feature>
<organism evidence="2 3">
    <name type="scientific">Cotesia glomerata</name>
    <name type="common">Lepidopteran parasitic wasp</name>
    <name type="synonym">Apanteles glomeratus</name>
    <dbReference type="NCBI Taxonomy" id="32391"/>
    <lineage>
        <taxon>Eukaryota</taxon>
        <taxon>Metazoa</taxon>
        <taxon>Ecdysozoa</taxon>
        <taxon>Arthropoda</taxon>
        <taxon>Hexapoda</taxon>
        <taxon>Insecta</taxon>
        <taxon>Pterygota</taxon>
        <taxon>Neoptera</taxon>
        <taxon>Endopterygota</taxon>
        <taxon>Hymenoptera</taxon>
        <taxon>Apocrita</taxon>
        <taxon>Ichneumonoidea</taxon>
        <taxon>Braconidae</taxon>
        <taxon>Microgastrinae</taxon>
        <taxon>Cotesia</taxon>
    </lineage>
</organism>
<feature type="compositionally biased region" description="Low complexity" evidence="1">
    <location>
        <begin position="215"/>
        <end position="224"/>
    </location>
</feature>